<evidence type="ECO:0000313" key="2">
    <source>
        <dbReference type="Proteomes" id="UP000026682"/>
    </source>
</evidence>
<dbReference type="RefSeq" id="WP_005013050.1">
    <property type="nucleotide sequence ID" value="NZ_JFZZ01000141.1"/>
</dbReference>
<organism evidence="1 2">
    <name type="scientific">Bordetella holmesii CDC-H585-BH</name>
    <dbReference type="NCBI Taxonomy" id="1331206"/>
    <lineage>
        <taxon>Bacteria</taxon>
        <taxon>Pseudomonadati</taxon>
        <taxon>Pseudomonadota</taxon>
        <taxon>Betaproteobacteria</taxon>
        <taxon>Burkholderiales</taxon>
        <taxon>Alcaligenaceae</taxon>
        <taxon>Bordetella</taxon>
    </lineage>
</organism>
<protein>
    <submittedName>
        <fullName evidence="1">Putative N-acetyltransferase YedL</fullName>
    </submittedName>
</protein>
<evidence type="ECO:0000313" key="1">
    <source>
        <dbReference type="EMBL" id="KAK87125.1"/>
    </source>
</evidence>
<dbReference type="PATRIC" id="fig|1331206.3.peg.3421"/>
<comment type="caution">
    <text evidence="1">The sequence shown here is derived from an EMBL/GenBank/DDBJ whole genome shotgun (WGS) entry which is preliminary data.</text>
</comment>
<sequence>MEWKIVRSGWVGDRNFDVEMSEETAGFVPRVKVYGFPTLDVADAPYPTEALALKGALRRLSQEFDEEPRFE</sequence>
<name>A0A158M0S3_9BORD</name>
<dbReference type="AlphaFoldDB" id="A0A158M0S3"/>
<dbReference type="Proteomes" id="UP000026682">
    <property type="component" value="Unassembled WGS sequence"/>
</dbReference>
<dbReference type="GO" id="GO:0016740">
    <property type="term" value="F:transferase activity"/>
    <property type="evidence" value="ECO:0007669"/>
    <property type="project" value="UniProtKB-KW"/>
</dbReference>
<proteinExistence type="predicted"/>
<dbReference type="GeneID" id="93120502"/>
<accession>A0A158M0S3</accession>
<dbReference type="EMBL" id="JFZZ01000141">
    <property type="protein sequence ID" value="KAK87125.1"/>
    <property type="molecule type" value="Genomic_DNA"/>
</dbReference>
<keyword evidence="1" id="KW-0808">Transferase</keyword>
<reference evidence="1 2" key="1">
    <citation type="submission" date="2014-03" db="EMBL/GenBank/DDBJ databases">
        <title>Genome sequence of Bordetella holmseii.</title>
        <authorList>
            <person name="Harvill E."/>
            <person name="Goodfield L.L."/>
            <person name="Ivanov Y."/>
            <person name="Meyer J.A."/>
            <person name="Newth C."/>
            <person name="Cassiday P."/>
            <person name="Tondella M.L."/>
            <person name="Liao P."/>
            <person name="Zimmerman J."/>
            <person name="Meert K."/>
            <person name="Wessel D."/>
            <person name="Berger J."/>
            <person name="Dean J.M."/>
            <person name="Holubkov R."/>
            <person name="Burr J."/>
            <person name="Liu T."/>
            <person name="Brinkac L.M."/>
            <person name="Sanka R."/>
            <person name="Kim M."/>
            <person name="Losada L."/>
        </authorList>
    </citation>
    <scope>NUCLEOTIDE SEQUENCE [LARGE SCALE GENOMIC DNA]</scope>
    <source>
        <strain evidence="1 2">CDC-H585-BH</strain>
    </source>
</reference>
<gene>
    <name evidence="1" type="ORF">L497_0655</name>
</gene>